<dbReference type="InterPro" id="IPR025592">
    <property type="entry name" value="DUF4347"/>
</dbReference>
<keyword evidence="3" id="KW-1185">Reference proteome</keyword>
<evidence type="ECO:0000313" key="3">
    <source>
        <dbReference type="Proteomes" id="UP000235507"/>
    </source>
</evidence>
<organism evidence="2 3">
    <name type="scientific">Mesorhizobium intechi</name>
    <dbReference type="NCBI Taxonomy" id="537601"/>
    <lineage>
        <taxon>Bacteria</taxon>
        <taxon>Pseudomonadati</taxon>
        <taxon>Pseudomonadota</taxon>
        <taxon>Alphaproteobacteria</taxon>
        <taxon>Hyphomicrobiales</taxon>
        <taxon>Phyllobacteriaceae</taxon>
        <taxon>Mesorhizobium</taxon>
    </lineage>
</organism>
<dbReference type="OrthoDB" id="6091599at2"/>
<evidence type="ECO:0000313" key="2">
    <source>
        <dbReference type="EMBL" id="TSE10766.1"/>
    </source>
</evidence>
<feature type="non-terminal residue" evidence="2">
    <location>
        <position position="226"/>
    </location>
</feature>
<dbReference type="AlphaFoldDB" id="A0A8T9AR30"/>
<sequence length="226" mass="22706">MCLRLPPAPSEQGGDVMLNTPVPFPSPATLPGLCASTGQVSPAIADRIHAVAFGSEVVFIDPAVSDIGTLLAGLRPGVRPVLLDATRPAAAQMAAALAGRRDLAAVHVIAHGAPGRVAFAAGEWSLAALERDARHLEAIGRALGEDGDLRLWSCETGRGSAGEAFVEALSEVVGAEVSASTVLVGAVALGGQWDLPASAGARVAPPLTDAGALTYAGVLSLEVALT</sequence>
<dbReference type="EMBL" id="PNOT02000170">
    <property type="protein sequence ID" value="TSE10766.1"/>
    <property type="molecule type" value="Genomic_DNA"/>
</dbReference>
<dbReference type="Pfam" id="PF14252">
    <property type="entry name" value="DUF4347"/>
    <property type="match status" value="1"/>
</dbReference>
<reference evidence="2" key="1">
    <citation type="submission" date="2019-07" db="EMBL/GenBank/DDBJ databases">
        <title>Mesorhizobum intechiensis sp. nov. isolated from nodules of Lotus tenuis growing in lowlands of the Flooding Pampa, Argentina.</title>
        <authorList>
            <person name="Estrella M.J."/>
            <person name="Torres Tejerizo G.A."/>
            <person name="Cumpa Velazquez L.M."/>
            <person name="Fontana F."/>
            <person name="Hansen L."/>
            <person name="Pistorio M."/>
            <person name="Sannazzaro A.I."/>
        </authorList>
    </citation>
    <scope>NUCLEOTIDE SEQUENCE</scope>
    <source>
        <strain evidence="2">BD68</strain>
    </source>
</reference>
<gene>
    <name evidence="2" type="ORF">C1D09_014585</name>
</gene>
<accession>A0A8T9AR30</accession>
<protein>
    <submittedName>
        <fullName evidence="2">DUF4347 domain-containing protein</fullName>
    </submittedName>
</protein>
<dbReference type="Proteomes" id="UP000235507">
    <property type="component" value="Unassembled WGS sequence"/>
</dbReference>
<evidence type="ECO:0000259" key="1">
    <source>
        <dbReference type="Pfam" id="PF14252"/>
    </source>
</evidence>
<proteinExistence type="predicted"/>
<feature type="domain" description="DUF4347" evidence="1">
    <location>
        <begin position="57"/>
        <end position="219"/>
    </location>
</feature>
<comment type="caution">
    <text evidence="2">The sequence shown here is derived from an EMBL/GenBank/DDBJ whole genome shotgun (WGS) entry which is preliminary data.</text>
</comment>
<name>A0A8T9AR30_9HYPH</name>